<protein>
    <submittedName>
        <fullName evidence="8">Type IV secretion system protein VirD4</fullName>
    </submittedName>
</protein>
<keyword evidence="3" id="KW-1003">Cell membrane</keyword>
<dbReference type="PANTHER" id="PTHR37937:SF1">
    <property type="entry name" value="CONJUGATIVE TRANSFER: DNA TRANSPORT"/>
    <property type="match status" value="1"/>
</dbReference>
<evidence type="ECO:0000256" key="7">
    <source>
        <dbReference type="SAM" id="Phobius"/>
    </source>
</evidence>
<evidence type="ECO:0000256" key="5">
    <source>
        <dbReference type="ARBA" id="ARBA00022989"/>
    </source>
</evidence>
<evidence type="ECO:0000256" key="2">
    <source>
        <dbReference type="ARBA" id="ARBA00008806"/>
    </source>
</evidence>
<dbReference type="STRING" id="37658.SAMN05661086_01629"/>
<dbReference type="NCBIfam" id="NF045973">
    <property type="entry name" value="conju_CD1115"/>
    <property type="match status" value="1"/>
</dbReference>
<dbReference type="GO" id="GO:0005886">
    <property type="term" value="C:plasma membrane"/>
    <property type="evidence" value="ECO:0007669"/>
    <property type="project" value="UniProtKB-SubCell"/>
</dbReference>
<keyword evidence="9" id="KW-1185">Reference proteome</keyword>
<evidence type="ECO:0000256" key="6">
    <source>
        <dbReference type="ARBA" id="ARBA00023136"/>
    </source>
</evidence>
<sequence length="665" mass="75315">MKKKVVTVLFITLAGTLFALYYFAILDSSLRKTVLDSYMPGYIIKYNARSPNAAKLYGLSFSIGIFLSTMSLFWNRQNYKSEQIRVTNRISTPAPAGEGQCGTARWLDKSEFKTSFEHFELDLLPFEQWMKHNLDDIKGKEEGKYLAEVSIENGGVVLGKNDLRKNRELIYFNGDDSHIQVIGATRSGKGRTVVIQSICTIGLSGESLVITDPKGELYCYTSYFLKNLGYEIVTIDFKNPKKSTHYNYLQSIIDSVNAGNIPEAIDFTWDLTAQLVGEAKGEKLWNNGEASIIAASIMAVVYDNRHPENQKYQNLTNVFYFISQMCTPIAVGKAMIVPLNQYMKDLPEEHPSKGLLSVGEIAPSKTRGSFYTSALMTLRLFSSPYIAEMTSKTDYNTADIGNKKMAVFIILPDDRSTYYELATLYVAQQYQFLSKAADQNGGRLEKRVNYILDEFGNFAKISSFMSMMTVGAGKGMRFSIFLQDMAQLDAKYEKENAKTIRGNCDTWIYLKSNDPDLNDLMARKLGKYTISTYSLSSSNQRYVNPSTSNNVSLMARDLLTADEIGRIRRPYTLVTSTNDPAIFYAPDLCSWHFNKILGLGSKKHNQKIMAEREKLRLERTIDAKIALWGIWNEYKSSIQREQEETQKKNFEDAVIKQMMESGGLF</sequence>
<dbReference type="SUPFAM" id="SSF52540">
    <property type="entry name" value="P-loop containing nucleoside triphosphate hydrolases"/>
    <property type="match status" value="1"/>
</dbReference>
<dbReference type="EMBL" id="FOYZ01000005">
    <property type="protein sequence ID" value="SFR77572.1"/>
    <property type="molecule type" value="Genomic_DNA"/>
</dbReference>
<dbReference type="PANTHER" id="PTHR37937">
    <property type="entry name" value="CONJUGATIVE TRANSFER: DNA TRANSPORT"/>
    <property type="match status" value="1"/>
</dbReference>
<dbReference type="InterPro" id="IPR027417">
    <property type="entry name" value="P-loop_NTPase"/>
</dbReference>
<comment type="similarity">
    <text evidence="2">Belongs to the VirD4/TraG family.</text>
</comment>
<dbReference type="Pfam" id="PF02534">
    <property type="entry name" value="T4SS-DNA_transf"/>
    <property type="match status" value="1"/>
</dbReference>
<proteinExistence type="inferred from homology"/>
<evidence type="ECO:0000313" key="8">
    <source>
        <dbReference type="EMBL" id="SFR77572.1"/>
    </source>
</evidence>
<dbReference type="AlphaFoldDB" id="A0A1I6JF57"/>
<feature type="transmembrane region" description="Helical" evidence="7">
    <location>
        <begin position="56"/>
        <end position="75"/>
    </location>
</feature>
<reference evidence="8 9" key="1">
    <citation type="submission" date="2016-10" db="EMBL/GenBank/DDBJ databases">
        <authorList>
            <person name="de Groot N.N."/>
        </authorList>
    </citation>
    <scope>NUCLEOTIDE SEQUENCE [LARGE SCALE GENOMIC DNA]</scope>
    <source>
        <strain evidence="8 9">743A</strain>
    </source>
</reference>
<dbReference type="CDD" id="cd01127">
    <property type="entry name" value="TrwB_TraG_TraD_VirD4"/>
    <property type="match status" value="1"/>
</dbReference>
<gene>
    <name evidence="8" type="ORF">SAMN05661086_01629</name>
</gene>
<keyword evidence="4 7" id="KW-0812">Transmembrane</keyword>
<dbReference type="InterPro" id="IPR003688">
    <property type="entry name" value="TraG/VirD4"/>
</dbReference>
<organism evidence="8 9">
    <name type="scientific">Anaeromicropila populeti</name>
    <dbReference type="NCBI Taxonomy" id="37658"/>
    <lineage>
        <taxon>Bacteria</taxon>
        <taxon>Bacillati</taxon>
        <taxon>Bacillota</taxon>
        <taxon>Clostridia</taxon>
        <taxon>Lachnospirales</taxon>
        <taxon>Lachnospiraceae</taxon>
        <taxon>Anaeromicropila</taxon>
    </lineage>
</organism>
<dbReference type="InterPro" id="IPR051539">
    <property type="entry name" value="T4SS-coupling_protein"/>
</dbReference>
<dbReference type="RefSeq" id="WP_242940493.1">
    <property type="nucleotide sequence ID" value="NZ_FOYZ01000005.1"/>
</dbReference>
<keyword evidence="6 7" id="KW-0472">Membrane</keyword>
<evidence type="ECO:0000256" key="4">
    <source>
        <dbReference type="ARBA" id="ARBA00022692"/>
    </source>
</evidence>
<evidence type="ECO:0000313" key="9">
    <source>
        <dbReference type="Proteomes" id="UP000199659"/>
    </source>
</evidence>
<keyword evidence="5 7" id="KW-1133">Transmembrane helix</keyword>
<evidence type="ECO:0000256" key="3">
    <source>
        <dbReference type="ARBA" id="ARBA00022475"/>
    </source>
</evidence>
<dbReference type="Gene3D" id="3.40.50.300">
    <property type="entry name" value="P-loop containing nucleotide triphosphate hydrolases"/>
    <property type="match status" value="1"/>
</dbReference>
<accession>A0A1I6JF57</accession>
<name>A0A1I6JF57_9FIRM</name>
<comment type="subcellular location">
    <subcellularLocation>
        <location evidence="1">Cell membrane</location>
        <topology evidence="1">Multi-pass membrane protein</topology>
    </subcellularLocation>
</comment>
<dbReference type="Proteomes" id="UP000199659">
    <property type="component" value="Unassembled WGS sequence"/>
</dbReference>
<feature type="transmembrane region" description="Helical" evidence="7">
    <location>
        <begin position="5"/>
        <end position="25"/>
    </location>
</feature>
<evidence type="ECO:0000256" key="1">
    <source>
        <dbReference type="ARBA" id="ARBA00004651"/>
    </source>
</evidence>